<dbReference type="PANTHER" id="PTHR43376:SF1">
    <property type="entry name" value="OLIGOPEPTIDE TRANSPORT SYSTEM PERMEASE PROTEIN"/>
    <property type="match status" value="1"/>
</dbReference>
<feature type="transmembrane region" description="Helical" evidence="7">
    <location>
        <begin position="197"/>
        <end position="218"/>
    </location>
</feature>
<dbReference type="CDD" id="cd06261">
    <property type="entry name" value="TM_PBP2"/>
    <property type="match status" value="1"/>
</dbReference>
<dbReference type="GO" id="GO:0055085">
    <property type="term" value="P:transmembrane transport"/>
    <property type="evidence" value="ECO:0007669"/>
    <property type="project" value="InterPro"/>
</dbReference>
<comment type="subcellular location">
    <subcellularLocation>
        <location evidence="1 7">Cell membrane</location>
        <topology evidence="1 7">Multi-pass membrane protein</topology>
    </subcellularLocation>
</comment>
<dbReference type="InterPro" id="IPR035906">
    <property type="entry name" value="MetI-like_sf"/>
</dbReference>
<evidence type="ECO:0000256" key="3">
    <source>
        <dbReference type="ARBA" id="ARBA00022475"/>
    </source>
</evidence>
<feature type="domain" description="ABC transmembrane type-1" evidence="8">
    <location>
        <begin position="108"/>
        <end position="324"/>
    </location>
</feature>
<keyword evidence="4 7" id="KW-0812">Transmembrane</keyword>
<reference evidence="9 10" key="1">
    <citation type="submission" date="2016-10" db="EMBL/GenBank/DDBJ databases">
        <authorList>
            <person name="de Groot N.N."/>
        </authorList>
    </citation>
    <scope>NUCLEOTIDE SEQUENCE [LARGE SCALE GENOMIC DNA]</scope>
    <source>
        <strain evidence="9 10">DSM 29433</strain>
    </source>
</reference>
<evidence type="ECO:0000256" key="1">
    <source>
        <dbReference type="ARBA" id="ARBA00004651"/>
    </source>
</evidence>
<dbReference type="RefSeq" id="WP_090209806.1">
    <property type="nucleotide sequence ID" value="NZ_FOZM01000003.1"/>
</dbReference>
<evidence type="ECO:0000259" key="8">
    <source>
        <dbReference type="PROSITE" id="PS50928"/>
    </source>
</evidence>
<keyword evidence="2 7" id="KW-0813">Transport</keyword>
<dbReference type="Gene3D" id="1.10.3720.10">
    <property type="entry name" value="MetI-like"/>
    <property type="match status" value="1"/>
</dbReference>
<dbReference type="PANTHER" id="PTHR43376">
    <property type="entry name" value="OLIGOPEPTIDE TRANSPORT SYSTEM PERMEASE PROTEIN"/>
    <property type="match status" value="1"/>
</dbReference>
<dbReference type="OrthoDB" id="9807402at2"/>
<keyword evidence="5 7" id="KW-1133">Transmembrane helix</keyword>
<evidence type="ECO:0000313" key="9">
    <source>
        <dbReference type="EMBL" id="SFS21351.1"/>
    </source>
</evidence>
<dbReference type="PROSITE" id="PS50928">
    <property type="entry name" value="ABC_TM1"/>
    <property type="match status" value="1"/>
</dbReference>
<evidence type="ECO:0000256" key="4">
    <source>
        <dbReference type="ARBA" id="ARBA00022692"/>
    </source>
</evidence>
<dbReference type="InterPro" id="IPR000515">
    <property type="entry name" value="MetI-like"/>
</dbReference>
<keyword evidence="6 7" id="KW-0472">Membrane</keyword>
<dbReference type="Pfam" id="PF19300">
    <property type="entry name" value="BPD_transp_1_N"/>
    <property type="match status" value="1"/>
</dbReference>
<evidence type="ECO:0000256" key="7">
    <source>
        <dbReference type="RuleBase" id="RU363032"/>
    </source>
</evidence>
<protein>
    <submittedName>
        <fullName evidence="9">Peptide/nickel transport system permease protein</fullName>
    </submittedName>
</protein>
<feature type="transmembrane region" description="Helical" evidence="7">
    <location>
        <begin position="12"/>
        <end position="30"/>
    </location>
</feature>
<dbReference type="InterPro" id="IPR045621">
    <property type="entry name" value="BPD_transp_1_N"/>
</dbReference>
<dbReference type="EMBL" id="FOZM01000003">
    <property type="protein sequence ID" value="SFS21351.1"/>
    <property type="molecule type" value="Genomic_DNA"/>
</dbReference>
<dbReference type="GO" id="GO:0005886">
    <property type="term" value="C:plasma membrane"/>
    <property type="evidence" value="ECO:0007669"/>
    <property type="project" value="UniProtKB-SubCell"/>
</dbReference>
<evidence type="ECO:0000256" key="5">
    <source>
        <dbReference type="ARBA" id="ARBA00022989"/>
    </source>
</evidence>
<dbReference type="STRING" id="1123755.SAMN05444714_2807"/>
<evidence type="ECO:0000256" key="2">
    <source>
        <dbReference type="ARBA" id="ARBA00022448"/>
    </source>
</evidence>
<dbReference type="Pfam" id="PF00528">
    <property type="entry name" value="BPD_transp_1"/>
    <property type="match status" value="1"/>
</dbReference>
<dbReference type="AlphaFoldDB" id="A0A1I6N0H1"/>
<evidence type="ECO:0000313" key="10">
    <source>
        <dbReference type="Proteomes" id="UP000198926"/>
    </source>
</evidence>
<sequence>MGRIPRDYLINRLVTLVLTILIAATIIWIIPRLSPVDPAEIALGRMAAGAGSVANSEEILAQLRANMGIDQPLIVQYFKYISGALVFDFGLSTAAFPTPVSTLILNALPWTLGLMILSLLITFVIGNLLGALMVWDRSPKLVRVAIPAAMVFTSIPPILSGLLLMWIFAAKLQWFPLTGAYSIFVEPGWSWSFVQSVLHHGFLPALSIVVVTFGFWALGMRGLMIGVQGEDYVKLAEAKGLRPRYILYRYMIRNAILPQITAFALKIGLLIAGQVLVERIFAYNGMGKLLYDAILNQDFPVIQGVSYVIILITALSVFLVDLLYPFIDPRIRHEAA</sequence>
<accession>A0A1I6N0H1</accession>
<keyword evidence="3" id="KW-1003">Cell membrane</keyword>
<dbReference type="Proteomes" id="UP000198926">
    <property type="component" value="Unassembled WGS sequence"/>
</dbReference>
<dbReference type="SUPFAM" id="SSF161098">
    <property type="entry name" value="MetI-like"/>
    <property type="match status" value="1"/>
</dbReference>
<feature type="transmembrane region" description="Helical" evidence="7">
    <location>
        <begin position="256"/>
        <end position="281"/>
    </location>
</feature>
<comment type="similarity">
    <text evidence="7">Belongs to the binding-protein-dependent transport system permease family.</text>
</comment>
<name>A0A1I6N0H1_9RHOB</name>
<evidence type="ECO:0000256" key="6">
    <source>
        <dbReference type="ARBA" id="ARBA00023136"/>
    </source>
</evidence>
<organism evidence="9 10">
    <name type="scientific">Yoonia litorea</name>
    <dbReference type="NCBI Taxonomy" id="1123755"/>
    <lineage>
        <taxon>Bacteria</taxon>
        <taxon>Pseudomonadati</taxon>
        <taxon>Pseudomonadota</taxon>
        <taxon>Alphaproteobacteria</taxon>
        <taxon>Rhodobacterales</taxon>
        <taxon>Paracoccaceae</taxon>
        <taxon>Yoonia</taxon>
    </lineage>
</organism>
<feature type="transmembrane region" description="Helical" evidence="7">
    <location>
        <begin position="301"/>
        <end position="324"/>
    </location>
</feature>
<feature type="transmembrane region" description="Helical" evidence="7">
    <location>
        <begin position="144"/>
        <end position="169"/>
    </location>
</feature>
<feature type="transmembrane region" description="Helical" evidence="7">
    <location>
        <begin position="107"/>
        <end position="132"/>
    </location>
</feature>
<proteinExistence type="inferred from homology"/>
<keyword evidence="10" id="KW-1185">Reference proteome</keyword>
<gene>
    <name evidence="9" type="ORF">SAMN05444714_2807</name>
</gene>